<feature type="transmembrane region" description="Helical" evidence="1">
    <location>
        <begin position="21"/>
        <end position="43"/>
    </location>
</feature>
<reference evidence="2" key="1">
    <citation type="submission" date="2020-05" db="EMBL/GenBank/DDBJ databases">
        <authorList>
            <person name="Chiriac C."/>
            <person name="Salcher M."/>
            <person name="Ghai R."/>
            <person name="Kavagutti S V."/>
        </authorList>
    </citation>
    <scope>NUCLEOTIDE SEQUENCE</scope>
</reference>
<dbReference type="InterPro" id="IPR025443">
    <property type="entry name" value="DUF4307"/>
</dbReference>
<accession>A0A6J6HTX0</accession>
<gene>
    <name evidence="2" type="ORF">UFOPK1931_00258</name>
</gene>
<dbReference type="AlphaFoldDB" id="A0A6J6HTX0"/>
<name>A0A6J6HTX0_9ZZZZ</name>
<organism evidence="2">
    <name type="scientific">freshwater metagenome</name>
    <dbReference type="NCBI Taxonomy" id="449393"/>
    <lineage>
        <taxon>unclassified sequences</taxon>
        <taxon>metagenomes</taxon>
        <taxon>ecological metagenomes</taxon>
    </lineage>
</organism>
<protein>
    <submittedName>
        <fullName evidence="2">Unannotated protein</fullName>
    </submittedName>
</protein>
<evidence type="ECO:0000313" key="2">
    <source>
        <dbReference type="EMBL" id="CAB4617342.1"/>
    </source>
</evidence>
<dbReference type="EMBL" id="CAEZVE010000028">
    <property type="protein sequence ID" value="CAB4617342.1"/>
    <property type="molecule type" value="Genomic_DNA"/>
</dbReference>
<keyword evidence="1" id="KW-0472">Membrane</keyword>
<keyword evidence="1" id="KW-0812">Transmembrane</keyword>
<sequence length="128" mass="13967">MSENLLEKRYGVGSTRKKDRVFAIVIGSIALVAFLVWALIFTIDDAQKISTRDVGFTVNDEFSTEVVFEVTRQPGQKVMCDVQVLSQSYAVVGFKTIAVEPSANRSVVVSTVVNTTELGTTGLVDSCR</sequence>
<evidence type="ECO:0000256" key="1">
    <source>
        <dbReference type="SAM" id="Phobius"/>
    </source>
</evidence>
<dbReference type="Pfam" id="PF14155">
    <property type="entry name" value="DUF4307"/>
    <property type="match status" value="1"/>
</dbReference>
<keyword evidence="1" id="KW-1133">Transmembrane helix</keyword>
<proteinExistence type="predicted"/>